<dbReference type="PANTHER" id="PTHR33744:SF7">
    <property type="entry name" value="PUCR FAMILY TRANSCRIPTIONAL REGULATOR"/>
    <property type="match status" value="1"/>
</dbReference>
<evidence type="ECO:0000259" key="3">
    <source>
        <dbReference type="Pfam" id="PF17853"/>
    </source>
</evidence>
<evidence type="ECO:0000256" key="1">
    <source>
        <dbReference type="ARBA" id="ARBA00006754"/>
    </source>
</evidence>
<protein>
    <submittedName>
        <fullName evidence="4">PucR family transcriptional regulator</fullName>
    </submittedName>
</protein>
<evidence type="ECO:0000313" key="4">
    <source>
        <dbReference type="EMBL" id="ANE82107.1"/>
    </source>
</evidence>
<dbReference type="Proteomes" id="UP000077143">
    <property type="component" value="Chromosome"/>
</dbReference>
<dbReference type="InterPro" id="IPR041522">
    <property type="entry name" value="CdaR_GGDEF"/>
</dbReference>
<reference evidence="4 5" key="1">
    <citation type="submission" date="2016-05" db="EMBL/GenBank/DDBJ databases">
        <title>Complete genome sequence of a phthalic acid esters degrading Mycobacterium sp. YC-RL4.</title>
        <authorList>
            <person name="Ren L."/>
            <person name="Fan S."/>
            <person name="Ruth N."/>
            <person name="Jia Y."/>
            <person name="Wang J."/>
            <person name="Qiao C."/>
        </authorList>
    </citation>
    <scope>NUCLEOTIDE SEQUENCE [LARGE SCALE GENOMIC DNA]</scope>
    <source>
        <strain evidence="4 5">YC-RL4</strain>
    </source>
</reference>
<accession>A0A172USE3</accession>
<feature type="domain" description="PucR C-terminal helix-turn-helix" evidence="2">
    <location>
        <begin position="481"/>
        <end position="539"/>
    </location>
</feature>
<dbReference type="InterPro" id="IPR042070">
    <property type="entry name" value="PucR_C-HTH_sf"/>
</dbReference>
<dbReference type="KEGG" id="madi:A7U43_25160"/>
<organism evidence="4 5">
    <name type="scientific">Mycobacterium adipatum</name>
    <dbReference type="NCBI Taxonomy" id="1682113"/>
    <lineage>
        <taxon>Bacteria</taxon>
        <taxon>Bacillati</taxon>
        <taxon>Actinomycetota</taxon>
        <taxon>Actinomycetes</taxon>
        <taxon>Mycobacteriales</taxon>
        <taxon>Mycobacteriaceae</taxon>
        <taxon>Mycobacterium</taxon>
    </lineage>
</organism>
<evidence type="ECO:0000313" key="5">
    <source>
        <dbReference type="Proteomes" id="UP000077143"/>
    </source>
</evidence>
<gene>
    <name evidence="4" type="ORF">A7U43_25160</name>
</gene>
<dbReference type="AlphaFoldDB" id="A0A172USE3"/>
<dbReference type="Pfam" id="PF17853">
    <property type="entry name" value="GGDEF_2"/>
    <property type="match status" value="1"/>
</dbReference>
<dbReference type="InterPro" id="IPR051448">
    <property type="entry name" value="CdaR-like_regulators"/>
</dbReference>
<dbReference type="Gene3D" id="1.10.10.2840">
    <property type="entry name" value="PucR C-terminal helix-turn-helix domain"/>
    <property type="match status" value="1"/>
</dbReference>
<name>A0A172USE3_9MYCO</name>
<feature type="domain" description="CdaR GGDEF-like" evidence="3">
    <location>
        <begin position="300"/>
        <end position="433"/>
    </location>
</feature>
<dbReference type="EMBL" id="CP015596">
    <property type="protein sequence ID" value="ANE82107.1"/>
    <property type="molecule type" value="Genomic_DNA"/>
</dbReference>
<proteinExistence type="inferred from homology"/>
<dbReference type="STRING" id="1682113.A7U43_25160"/>
<keyword evidence="5" id="KW-1185">Reference proteome</keyword>
<sequence>MAPEHPHGDRMTVAGLLDESLMSGARVVAGDDHLGRELHWVLPLSEVLSRHEPLDGVAVYARPEALLGTAGALAALAARGATTLVVDGSVPADFPSALPAGLVVVETAFPVGFTALNRLLAERALSQEVHVMRYATHVHASLAGLFHRGAGLQILIREVSNLARNPALALDARGHIVAHNGVSAEAAGALTELIVPRLTVDLPAAARLSGHHDTRVEHLTDLHANTWTVISTAIRLGKAFEGWVVVLVPGAEPGAHDLARHRVVTEQATAIIGSEMLRQHSVDEAEERARGDFVQALVHGHFSSEHDMRARAEYHDVDIDSQFGVFVAPGAIPHGADNPAASMVRLARYAANVAPDPAVRSYVTVLGDVLVVVRSLCGADDAARRREMVHYAEAMAGELENRRGAAVAVCYSRPVTGAQSVSASYREARIALGIARRLGLTGAVAYQDLRSFTVLAEIAETEQSKALVNDILGPLRGTPDLRDFLTGYLANGGNVNATARVLNVHRNTMLTKLDRVSRAIGLDVRVPDNQFTVWLAIRLDLLSEVHTAVDREASFR</sequence>
<dbReference type="Pfam" id="PF13556">
    <property type="entry name" value="HTH_30"/>
    <property type="match status" value="1"/>
</dbReference>
<comment type="similarity">
    <text evidence="1">Belongs to the CdaR family.</text>
</comment>
<dbReference type="PANTHER" id="PTHR33744">
    <property type="entry name" value="CARBOHYDRATE DIACID REGULATOR"/>
    <property type="match status" value="1"/>
</dbReference>
<dbReference type="RefSeq" id="WP_068000410.1">
    <property type="nucleotide sequence ID" value="NZ_CP015596.1"/>
</dbReference>
<dbReference type="InterPro" id="IPR025736">
    <property type="entry name" value="PucR_C-HTH_dom"/>
</dbReference>
<evidence type="ECO:0000259" key="2">
    <source>
        <dbReference type="Pfam" id="PF13556"/>
    </source>
</evidence>